<dbReference type="Gene3D" id="3.30.720.50">
    <property type="match status" value="1"/>
</dbReference>
<dbReference type="SUPFAM" id="SSF56399">
    <property type="entry name" value="ADP-ribosylation"/>
    <property type="match status" value="1"/>
</dbReference>
<proteinExistence type="predicted"/>
<evidence type="ECO:0000259" key="2">
    <source>
        <dbReference type="PROSITE" id="PS50918"/>
    </source>
</evidence>
<comment type="caution">
    <text evidence="3">The sequence shown here is derived from an EMBL/GenBank/DDBJ whole genome shotgun (WGS) entry which is preliminary data.</text>
</comment>
<dbReference type="OrthoDB" id="423533at2759"/>
<dbReference type="Gene3D" id="3.90.176.10">
    <property type="entry name" value="Toxin ADP-ribosyltransferase, Chain A, domain 1"/>
    <property type="match status" value="1"/>
</dbReference>
<dbReference type="AlphaFoldDB" id="A0A812QKK6"/>
<evidence type="ECO:0000256" key="1">
    <source>
        <dbReference type="SAM" id="Coils"/>
    </source>
</evidence>
<gene>
    <name evidence="3" type="ORF">SNAT2548_LOCUS21358</name>
</gene>
<feature type="domain" description="WWE" evidence="2">
    <location>
        <begin position="729"/>
        <end position="817"/>
    </location>
</feature>
<keyword evidence="4" id="KW-1185">Reference proteome</keyword>
<reference evidence="3" key="1">
    <citation type="submission" date="2021-02" db="EMBL/GenBank/DDBJ databases">
        <authorList>
            <person name="Dougan E. K."/>
            <person name="Rhodes N."/>
            <person name="Thang M."/>
            <person name="Chan C."/>
        </authorList>
    </citation>
    <scope>NUCLEOTIDE SEQUENCE</scope>
</reference>
<name>A0A812QKK6_9DINO</name>
<keyword evidence="1" id="KW-0175">Coiled coil</keyword>
<feature type="coiled-coil region" evidence="1">
    <location>
        <begin position="827"/>
        <end position="854"/>
    </location>
</feature>
<dbReference type="Pfam" id="PF02825">
    <property type="entry name" value="WWE"/>
    <property type="match status" value="1"/>
</dbReference>
<accession>A0A812QKK6</accession>
<evidence type="ECO:0000313" key="3">
    <source>
        <dbReference type="EMBL" id="CAE7391873.1"/>
    </source>
</evidence>
<dbReference type="EMBL" id="CAJNDS010002248">
    <property type="protein sequence ID" value="CAE7391873.1"/>
    <property type="molecule type" value="Genomic_DNA"/>
</dbReference>
<dbReference type="PROSITE" id="PS50918">
    <property type="entry name" value="WWE"/>
    <property type="match status" value="1"/>
</dbReference>
<dbReference type="InterPro" id="IPR037197">
    <property type="entry name" value="WWE_dom_sf"/>
</dbReference>
<sequence>MDRASSTGRLHSGYLSPKRAQALKVLSQLPVLQGEVLHVLCRIPSGALSDSATVHAVLVALDAGAMRLRGLVPHQVCERKLLSMDFKCSQMVRLERTTRSQDASLNLKPFVFSPEAESAEVLICLAVQLRELGKSAWVLKATMPATVVRASKEEQRCFWEAAKLWSTLELWAGQLREVPPVDGLDTQSLPNMVLQGREEMQAQMQKDIEFGFTLGGKLQFAKELERWERQAGAEKAETDRDVERTLSGFPMLERPGTLDENSSDTPVERVWSSVSRKMRILSDQLDSFADHLDSLYLQAGMHEYDIGETVASDPDNDFKFELGRQDHGLWPMDDITVAGSFNRVQNLGSVITVYPTEQTGEAGKKVKCIVLGPGKIADGPSSGKTRRFIQLVEAYDPKTEAEALDRFFQDRGLYWNNEESVQERKDRLLQYYTAEYYTEAESRKILYSLTNMGLYLNDEDLLREYAPFIRALRDVFRKPQEDALEGFSFFGGPGEEVTRGFFLSPEHAKLYEAVNSKVCWPNFSSTSHKGGNEEFKRGKAVFKIHFPNAPERGYVPASIKKWSKIPSENEVLIPPHYIFRVTTVENYRDNRENPNKWVIHLDPVSVPSVWALIDEKRWDLFRDWAEAHPGLLDSRGASRSILSAVARSLARDAAPPPESPVGLCLSGGAQANELDEANRTPLVALALASPGCASPGAQMAMVELLKAGGNAFWPVGPEEASFADHMGSSMPSDYDPGSSEFMHWQYWVDDGVDKKAPGWYKFSNSASEFVEAAHKRWQETGQTDIFLVQSDRWTYKISVTELKQWNLETGNERRLRRMPGPCPKSRMELLEEAEEELKKEFAELLEALQEAAFEGTQEMVSNLATPALQAELLSVLGSMRSQDEEAAVLGQHFEEVKAQVAEDGGEGALTTLQNLETINGMSWDKREELEDVVGNLANDPNLQGHVDSSLVNDTSMTATKIGVHKRNGISNAGFVASLTWRSKGERTDLDMHMRCPECGQDIYFTKKGIGQGCDCKGRLNHLELDLDDLGKPHARSEENMYMQEPTTKDYELRIKLFQGEPVDFKVMVHRKGHPDREYFVRGHAREMQEIPIFRAFTDEEGTLQLESSHQYFVRSQRLKAS</sequence>
<dbReference type="InterPro" id="IPR004170">
    <property type="entry name" value="WWE_dom"/>
</dbReference>
<dbReference type="Proteomes" id="UP000604046">
    <property type="component" value="Unassembled WGS sequence"/>
</dbReference>
<organism evidence="3 4">
    <name type="scientific">Symbiodinium natans</name>
    <dbReference type="NCBI Taxonomy" id="878477"/>
    <lineage>
        <taxon>Eukaryota</taxon>
        <taxon>Sar</taxon>
        <taxon>Alveolata</taxon>
        <taxon>Dinophyceae</taxon>
        <taxon>Suessiales</taxon>
        <taxon>Symbiodiniaceae</taxon>
        <taxon>Symbiodinium</taxon>
    </lineage>
</organism>
<dbReference type="PROSITE" id="PS51996">
    <property type="entry name" value="TR_MART"/>
    <property type="match status" value="1"/>
</dbReference>
<protein>
    <recommendedName>
        <fullName evidence="2">WWE domain-containing protein</fullName>
    </recommendedName>
</protein>
<evidence type="ECO:0000313" key="4">
    <source>
        <dbReference type="Proteomes" id="UP000604046"/>
    </source>
</evidence>
<dbReference type="SUPFAM" id="SSF117839">
    <property type="entry name" value="WWE domain"/>
    <property type="match status" value="1"/>
</dbReference>